<gene>
    <name evidence="2" type="ORF">EYC80_007824</name>
</gene>
<feature type="transmembrane region" description="Helical" evidence="1">
    <location>
        <begin position="12"/>
        <end position="32"/>
    </location>
</feature>
<reference evidence="2 3" key="1">
    <citation type="submission" date="2019-06" db="EMBL/GenBank/DDBJ databases">
        <title>Genome Sequence of the Brown Rot Fungal Pathogen Monilinia laxa.</title>
        <authorList>
            <person name="De Miccolis Angelini R.M."/>
            <person name="Landi L."/>
            <person name="Abate D."/>
            <person name="Pollastro S."/>
            <person name="Romanazzi G."/>
            <person name="Faretra F."/>
        </authorList>
    </citation>
    <scope>NUCLEOTIDE SEQUENCE [LARGE SCALE GENOMIC DNA]</scope>
    <source>
        <strain evidence="2 3">Mlax316</strain>
    </source>
</reference>
<proteinExistence type="predicted"/>
<protein>
    <submittedName>
        <fullName evidence="2">Uncharacterized protein</fullName>
    </submittedName>
</protein>
<comment type="caution">
    <text evidence="2">The sequence shown here is derived from an EMBL/GenBank/DDBJ whole genome shotgun (WGS) entry which is preliminary data.</text>
</comment>
<dbReference type="EMBL" id="VIGI01000013">
    <property type="protein sequence ID" value="KAB8292078.1"/>
    <property type="molecule type" value="Genomic_DNA"/>
</dbReference>
<sequence length="107" mass="10698">MVGGTPRWSGHFFNVFPFLACVNTVLIPALLISRDCPSSVSPNALQVLNDAIAQCSSALASVAPTAAASSEAQSAAPISAPIGISVAPSSDPTAYPINSSSPSVTSP</sequence>
<keyword evidence="1" id="KW-0472">Membrane</keyword>
<keyword evidence="1" id="KW-0812">Transmembrane</keyword>
<evidence type="ECO:0000313" key="3">
    <source>
        <dbReference type="Proteomes" id="UP000326757"/>
    </source>
</evidence>
<keyword evidence="3" id="KW-1185">Reference proteome</keyword>
<dbReference type="AlphaFoldDB" id="A0A5N6JSN2"/>
<evidence type="ECO:0000256" key="1">
    <source>
        <dbReference type="SAM" id="Phobius"/>
    </source>
</evidence>
<name>A0A5N6JSN2_MONLA</name>
<dbReference type="Proteomes" id="UP000326757">
    <property type="component" value="Unassembled WGS sequence"/>
</dbReference>
<keyword evidence="1" id="KW-1133">Transmembrane helix</keyword>
<organism evidence="2 3">
    <name type="scientific">Monilinia laxa</name>
    <name type="common">Brown rot fungus</name>
    <name type="synonym">Sclerotinia laxa</name>
    <dbReference type="NCBI Taxonomy" id="61186"/>
    <lineage>
        <taxon>Eukaryota</taxon>
        <taxon>Fungi</taxon>
        <taxon>Dikarya</taxon>
        <taxon>Ascomycota</taxon>
        <taxon>Pezizomycotina</taxon>
        <taxon>Leotiomycetes</taxon>
        <taxon>Helotiales</taxon>
        <taxon>Sclerotiniaceae</taxon>
        <taxon>Monilinia</taxon>
    </lineage>
</organism>
<accession>A0A5N6JSN2</accession>
<evidence type="ECO:0000313" key="2">
    <source>
        <dbReference type="EMBL" id="KAB8292078.1"/>
    </source>
</evidence>